<feature type="signal peptide" evidence="1">
    <location>
        <begin position="1"/>
        <end position="23"/>
    </location>
</feature>
<dbReference type="RefSeq" id="WP_048848750.1">
    <property type="nucleotide sequence ID" value="NZ_BALE01000017.1"/>
</dbReference>
<keyword evidence="4" id="KW-1185">Reference proteome</keyword>
<reference evidence="3 4" key="1">
    <citation type="submission" date="2012-10" db="EMBL/GenBank/DDBJ databases">
        <title>Genome sequencing of Tanticharoenia sakaeratensis NBRC 103193.</title>
        <authorList>
            <person name="Azuma Y."/>
            <person name="Hadano H."/>
            <person name="Hirakawa H."/>
            <person name="Matsushita K."/>
        </authorList>
    </citation>
    <scope>NUCLEOTIDE SEQUENCE [LARGE SCALE GENOMIC DNA]</scope>
    <source>
        <strain evidence="3 4">NBRC 103193</strain>
    </source>
</reference>
<accession>A0A0D6ML81</accession>
<dbReference type="EMBL" id="BALE01000017">
    <property type="protein sequence ID" value="GAN54215.1"/>
    <property type="molecule type" value="Genomic_DNA"/>
</dbReference>
<dbReference type="Gene3D" id="3.90.226.10">
    <property type="entry name" value="2-enoyl-CoA Hydratase, Chain A, domain 1"/>
    <property type="match status" value="1"/>
</dbReference>
<dbReference type="GO" id="GO:0004175">
    <property type="term" value="F:endopeptidase activity"/>
    <property type="evidence" value="ECO:0007669"/>
    <property type="project" value="TreeGrafter"/>
</dbReference>
<dbReference type="InterPro" id="IPR029045">
    <property type="entry name" value="ClpP/crotonase-like_dom_sf"/>
</dbReference>
<evidence type="ECO:0000256" key="1">
    <source>
        <dbReference type="SAM" id="SignalP"/>
    </source>
</evidence>
<sequence>MAISARCCAVILATLIGSARAMAAPACPPLDTTDTLPAPELSQKIYVATRLYDTVERYFAHAEALPDAYDFDAEYKRFVTEAIAARTRVAFDLAAMRLLGSLRNGHTSFTDTTLACEPELPFRAEKLGNDWVITRSQLDNVPPGAVIRQIDDQPFETWASARLPLVRRSNDTESESQLFSTGLIWPVRFSLTLADGRSVRVDRVQALKTPWKGLYTQPEGVRVSMLQGGIVRIEIPSFDDPKFEAAAVAAVKAHASAPAILFDVRGNGGGSTPIDLIHTVLEHPVRDMIDATPAHFGTIEAWAEADVPTFPRAMLRTGGEPLEPDHPVFHGRAYFLADRHCASACEDFITTMHNAHRGVIMGETTYGSTGQPYFVSFPDLGMRFRVSTRREYFPDFTPFEGVGVHPDVPLPTTVASLRSGHDEVLAQALTRIERNR</sequence>
<name>A0A0D6ML81_9PROT</name>
<dbReference type="GO" id="GO:0008236">
    <property type="term" value="F:serine-type peptidase activity"/>
    <property type="evidence" value="ECO:0007669"/>
    <property type="project" value="InterPro"/>
</dbReference>
<dbReference type="STRING" id="1231623.Tasa_017_098"/>
<dbReference type="Proteomes" id="UP000032679">
    <property type="component" value="Unassembled WGS sequence"/>
</dbReference>
<evidence type="ECO:0000313" key="4">
    <source>
        <dbReference type="Proteomes" id="UP000032679"/>
    </source>
</evidence>
<dbReference type="OrthoDB" id="7266775at2"/>
<dbReference type="Pfam" id="PF03572">
    <property type="entry name" value="Peptidase_S41"/>
    <property type="match status" value="1"/>
</dbReference>
<dbReference type="SUPFAM" id="SSF52096">
    <property type="entry name" value="ClpP/crotonase"/>
    <property type="match status" value="1"/>
</dbReference>
<gene>
    <name evidence="3" type="ORF">Tasa_017_098</name>
</gene>
<comment type="caution">
    <text evidence="3">The sequence shown here is derived from an EMBL/GenBank/DDBJ whole genome shotgun (WGS) entry which is preliminary data.</text>
</comment>
<dbReference type="PANTHER" id="PTHR32060:SF22">
    <property type="entry name" value="CARBOXYL-TERMINAL-PROCESSING PEPTIDASE 3, CHLOROPLASTIC"/>
    <property type="match status" value="1"/>
</dbReference>
<dbReference type="GO" id="GO:0006508">
    <property type="term" value="P:proteolysis"/>
    <property type="evidence" value="ECO:0007669"/>
    <property type="project" value="InterPro"/>
</dbReference>
<evidence type="ECO:0000259" key="2">
    <source>
        <dbReference type="Pfam" id="PF03572"/>
    </source>
</evidence>
<proteinExistence type="predicted"/>
<dbReference type="PANTHER" id="PTHR32060">
    <property type="entry name" value="TAIL-SPECIFIC PROTEASE"/>
    <property type="match status" value="1"/>
</dbReference>
<feature type="domain" description="Tail specific protease" evidence="2">
    <location>
        <begin position="232"/>
        <end position="409"/>
    </location>
</feature>
<feature type="chain" id="PRO_5002308344" evidence="1">
    <location>
        <begin position="24"/>
        <end position="436"/>
    </location>
</feature>
<dbReference type="InterPro" id="IPR005151">
    <property type="entry name" value="Tail-specific_protease"/>
</dbReference>
<dbReference type="AlphaFoldDB" id="A0A0D6ML81"/>
<protein>
    <submittedName>
        <fullName evidence="3">Peptidase, S41 family protein</fullName>
    </submittedName>
</protein>
<keyword evidence="1" id="KW-0732">Signal</keyword>
<organism evidence="3 4">
    <name type="scientific">Tanticharoenia sakaeratensis NBRC 103193</name>
    <dbReference type="NCBI Taxonomy" id="1231623"/>
    <lineage>
        <taxon>Bacteria</taxon>
        <taxon>Pseudomonadati</taxon>
        <taxon>Pseudomonadota</taxon>
        <taxon>Alphaproteobacteria</taxon>
        <taxon>Acetobacterales</taxon>
        <taxon>Acetobacteraceae</taxon>
        <taxon>Tanticharoenia</taxon>
    </lineage>
</organism>
<evidence type="ECO:0000313" key="3">
    <source>
        <dbReference type="EMBL" id="GAN54215.1"/>
    </source>
</evidence>